<dbReference type="GO" id="GO:0004521">
    <property type="term" value="F:RNA endonuclease activity"/>
    <property type="evidence" value="ECO:0000318"/>
    <property type="project" value="GO_Central"/>
</dbReference>
<dbReference type="EMBL" id="MU848312">
    <property type="protein sequence ID" value="KAK2632929.1"/>
    <property type="molecule type" value="Genomic_DNA"/>
</dbReference>
<accession>A0A058ZUJ4</accession>
<dbReference type="AlphaFoldDB" id="A0A058ZUJ4"/>
<reference evidence="2" key="4">
    <citation type="submission" date="2023-07" db="EMBL/GenBank/DDBJ databases">
        <authorList>
            <person name="Myburg A.A."/>
            <person name="Grattapaglia D."/>
            <person name="Tuskan G.A."/>
            <person name="Hellsten U."/>
            <person name="Hayes R.D."/>
            <person name="Grimwood J."/>
            <person name="Jenkins J."/>
            <person name="Lindquist E."/>
            <person name="Tice H."/>
            <person name="Bauer D."/>
            <person name="Goodstein D.M."/>
            <person name="Dubchak I."/>
            <person name="Poliakov A."/>
            <person name="Mizrachi E."/>
            <person name="Kullan A.R."/>
            <person name="Hussey S.G."/>
            <person name="Pinard D."/>
            <person name="Van D.M."/>
            <person name="Singh P."/>
            <person name="Van J.I."/>
            <person name="Silva-Junior O.B."/>
            <person name="Togawa R.C."/>
            <person name="Pappas M.R."/>
            <person name="Faria D.A."/>
            <person name="Sansaloni C.P."/>
            <person name="Petroli C.D."/>
            <person name="Yang X."/>
            <person name="Ranjan P."/>
            <person name="Tschaplinski T.J."/>
            <person name="Ye C.Y."/>
            <person name="Li T."/>
            <person name="Sterck L."/>
            <person name="Vanneste K."/>
            <person name="Murat F."/>
            <person name="Soler M."/>
            <person name="Clemente H.S."/>
            <person name="Saidi N."/>
            <person name="Cassan-Wang H."/>
            <person name="Dunand C."/>
            <person name="Hefer C.A."/>
            <person name="Bornberg-Bauer E."/>
            <person name="Kersting A.R."/>
            <person name="Vining K."/>
            <person name="Amarasinghe V."/>
            <person name="Ranik M."/>
            <person name="Naithani S."/>
            <person name="Elser J."/>
            <person name="Boyd A.E."/>
            <person name="Liston A."/>
            <person name="Spatafora J.W."/>
            <person name="Dharmwardhana P."/>
            <person name="Raja R."/>
            <person name="Sullivan C."/>
            <person name="Romanel E."/>
            <person name="Alves-Ferreira M."/>
            <person name="Kulheim C."/>
            <person name="Foley W."/>
            <person name="Carocha V."/>
            <person name="Paiva J."/>
            <person name="Kudrna D."/>
            <person name="Brommonschenkel S.H."/>
            <person name="Pasquali G."/>
            <person name="Byrne M."/>
            <person name="Rigault P."/>
            <person name="Tibbits J."/>
            <person name="Spokevicius A."/>
            <person name="Jones R.C."/>
            <person name="Steane D.A."/>
            <person name="Vaillancourt R.E."/>
            <person name="Potts B.M."/>
            <person name="Joubert F."/>
            <person name="Barry K."/>
            <person name="Pappas G.J."/>
            <person name="Strauss S.H."/>
            <person name="Jaiswal P."/>
            <person name="Grima-Pettenati J."/>
            <person name="Salse J."/>
            <person name="Van D.P."/>
            <person name="Rokhsar D.S."/>
            <person name="Schmutz J."/>
        </authorList>
    </citation>
    <scope>NUCLEOTIDE SEQUENCE</scope>
    <source>
        <tissue evidence="2">Leaf extractions</tissue>
    </source>
</reference>
<organism evidence="3">
    <name type="scientific">Eucalyptus grandis</name>
    <name type="common">Flooded gum</name>
    <dbReference type="NCBI Taxonomy" id="71139"/>
    <lineage>
        <taxon>Eukaryota</taxon>
        <taxon>Viridiplantae</taxon>
        <taxon>Streptophyta</taxon>
        <taxon>Embryophyta</taxon>
        <taxon>Tracheophyta</taxon>
        <taxon>Spermatophyta</taxon>
        <taxon>Magnoliopsida</taxon>
        <taxon>eudicotyledons</taxon>
        <taxon>Gunneridae</taxon>
        <taxon>Pentapetalae</taxon>
        <taxon>rosids</taxon>
        <taxon>malvids</taxon>
        <taxon>Myrtales</taxon>
        <taxon>Myrtaceae</taxon>
        <taxon>Myrtoideae</taxon>
        <taxon>Eucalypteae</taxon>
        <taxon>Eucalyptus</taxon>
    </lineage>
</organism>
<evidence type="ECO:0000256" key="1">
    <source>
        <dbReference type="SAM" id="MobiDB-lite"/>
    </source>
</evidence>
<feature type="compositionally biased region" description="Basic and acidic residues" evidence="1">
    <location>
        <begin position="40"/>
        <end position="51"/>
    </location>
</feature>
<dbReference type="GO" id="GO:0005783">
    <property type="term" value="C:endoplasmic reticulum"/>
    <property type="evidence" value="ECO:0000318"/>
    <property type="project" value="GO_Central"/>
</dbReference>
<name>A0A058ZUJ4_EUCGR</name>
<dbReference type="Proteomes" id="UP000030711">
    <property type="component" value="Unassembled WGS sequence"/>
</dbReference>
<dbReference type="InParanoid" id="A0A058ZUJ4"/>
<evidence type="ECO:0000313" key="4">
    <source>
        <dbReference type="Proteomes" id="UP000030711"/>
    </source>
</evidence>
<reference evidence="2" key="3">
    <citation type="submission" date="2023-04" db="EMBL/GenBank/DDBJ databases">
        <title>WGS assembly of Eucalyptus grandis.</title>
        <authorList>
            <person name="Myburg A."/>
            <person name="Grattapaglia D."/>
            <person name="Tuskan G."/>
            <person name="Hellsten U."/>
            <person name="Hayes R."/>
            <person name="Grimwood J."/>
            <person name="Jenkins J."/>
            <person name="Lindquist E."/>
            <person name="Tice H."/>
            <person name="Bauer D."/>
            <person name="Goodstein D."/>
            <person name="Dubchak I."/>
            <person name="Poliakov A."/>
            <person name="Mizrachi E."/>
            <person name="Kullan A."/>
            <person name="Hussey S."/>
            <person name="Pinard D."/>
            <person name="Van D."/>
            <person name="Singh P."/>
            <person name="Van J."/>
            <person name="Silva-Junior O."/>
            <person name="Togawa R."/>
            <person name="Pappas M."/>
            <person name="Faria D."/>
            <person name="Sansaloni C."/>
            <person name="Petroli C."/>
            <person name="Yang X."/>
            <person name="Ranjan P."/>
            <person name="Tschaplinski T."/>
            <person name="Ye C."/>
            <person name="Li T."/>
            <person name="Sterck L."/>
            <person name="Vanneste K."/>
            <person name="Murat F."/>
            <person name="Soler M."/>
            <person name="Clemente H."/>
            <person name="Saidi N."/>
            <person name="Cassan-Wang H."/>
            <person name="Dunand C."/>
            <person name="Hefer C."/>
            <person name="Bornberg-Bauer E."/>
            <person name="Kersting A."/>
            <person name="Vining K."/>
            <person name="Amarasinghe V."/>
            <person name="Ranik M."/>
            <person name="Naithani S."/>
            <person name="Elser J."/>
            <person name="Boyd A."/>
            <person name="Liston A."/>
            <person name="Spatafora J."/>
            <person name="Dharmwardhana P."/>
            <person name="Raja R."/>
            <person name="Sullivan C."/>
            <person name="Romanel E."/>
            <person name="Alves-Ferreira M."/>
            <person name="Kulheim C."/>
            <person name="Foley W."/>
            <person name="Carocha V."/>
            <person name="Paiva J."/>
            <person name="Kudrna D."/>
            <person name="Brommonschenkel S."/>
            <person name="Pasquali G."/>
            <person name="Byrne M."/>
            <person name="Rigault P."/>
            <person name="Tibbits J."/>
            <person name="Spokevicius A."/>
            <person name="Jones R."/>
            <person name="Steane D."/>
            <person name="Vaillancourt R."/>
            <person name="Potts B."/>
            <person name="Joubert F."/>
            <person name="Barry K."/>
            <person name="Pappas G."/>
            <person name="Strauss S."/>
            <person name="Jaiswal P."/>
            <person name="Grima-Pettenati J."/>
            <person name="Salse J."/>
            <person name="Van D."/>
            <person name="Rokhsar D."/>
            <person name="Schmutz J."/>
        </authorList>
    </citation>
    <scope>NUCLEOTIDE SEQUENCE</scope>
    <source>
        <tissue evidence="2">Leaf extractions</tissue>
    </source>
</reference>
<evidence type="ECO:0000313" key="2">
    <source>
        <dbReference type="EMBL" id="KAK2632929.1"/>
    </source>
</evidence>
<protein>
    <submittedName>
        <fullName evidence="3">Uncharacterized protein</fullName>
    </submittedName>
</protein>
<dbReference type="GO" id="GO:0051082">
    <property type="term" value="F:unfolded protein binding"/>
    <property type="evidence" value="ECO:0000318"/>
    <property type="project" value="GO_Central"/>
</dbReference>
<gene>
    <name evidence="3" type="ORF">EUGRSUZ_L00878</name>
</gene>
<dbReference type="Gramene" id="KCW45427">
    <property type="protein sequence ID" value="KCW45427"/>
    <property type="gene ID" value="EUGRSUZ_L00878"/>
</dbReference>
<dbReference type="EMBL" id="KK198827">
    <property type="protein sequence ID" value="KCW45427.1"/>
    <property type="molecule type" value="Genomic_DNA"/>
</dbReference>
<proteinExistence type="predicted"/>
<dbReference type="STRING" id="71139.A0A058ZUJ4"/>
<dbReference type="GO" id="GO:0070059">
    <property type="term" value="P:intrinsic apoptotic signaling pathway in response to endoplasmic reticulum stress"/>
    <property type="evidence" value="ECO:0000318"/>
    <property type="project" value="GO_Central"/>
</dbReference>
<keyword evidence="4" id="KW-1185">Reference proteome</keyword>
<sequence>MEPPSKSNDDGWMPDDSHELGQLALFPMELESPFSGKSSSENEGRLDDRRSNGGGLLLDNFELIWSELCDITYLEGSLYFKNEDGVNNSWSNGDGWMPDDPHELGQLALFPMELEPPFSGKESNEINGVEGSCEVRSVAGKCPVRRPNAVQLLSASSNNSNCLYVNLRMEGRHPSPLLLWLRDRVLKPLHLPVVGTIFGNLKHDNVLKTDQLFRGQLSYTKNTDFLVKSMPEAEDLFSLLQKKNLELRLEGREGFLHPFFWRSNVKLCFLRQMNARLFPKIRHPI</sequence>
<dbReference type="GO" id="GO:0036498">
    <property type="term" value="P:IRE1-mediated unfolded protein response"/>
    <property type="evidence" value="ECO:0000318"/>
    <property type="project" value="GO_Central"/>
</dbReference>
<dbReference type="GO" id="GO:0004674">
    <property type="term" value="F:protein serine/threonine kinase activity"/>
    <property type="evidence" value="ECO:0000318"/>
    <property type="project" value="GO_Central"/>
</dbReference>
<feature type="region of interest" description="Disordered" evidence="1">
    <location>
        <begin position="31"/>
        <end position="51"/>
    </location>
</feature>
<reference evidence="2" key="2">
    <citation type="journal article" date="2014" name="Nature">
        <title>The genome of Eucalyptus grandis.</title>
        <authorList>
            <person name="Myburg A.A."/>
            <person name="Grattapaglia D."/>
            <person name="Tuskan G.A."/>
            <person name="Hellsten U."/>
            <person name="Hayes R.D."/>
            <person name="Grimwood J."/>
            <person name="Jenkins J."/>
            <person name="Lindquist E."/>
            <person name="Tice H."/>
            <person name="Bauer D."/>
            <person name="Goodstein D.M."/>
            <person name="Dubchak I."/>
            <person name="Poliakov A."/>
            <person name="Mizrachi E."/>
            <person name="Kullan A.R."/>
            <person name="Hussey S.G."/>
            <person name="Pinard D."/>
            <person name="van der Merwe K."/>
            <person name="Singh P."/>
            <person name="van Jaarsveld I."/>
            <person name="Silva-Junior O.B."/>
            <person name="Togawa R.C."/>
            <person name="Pappas M.R."/>
            <person name="Faria D.A."/>
            <person name="Sansaloni C.P."/>
            <person name="Petroli C.D."/>
            <person name="Yang X."/>
            <person name="Ranjan P."/>
            <person name="Tschaplinski T.J."/>
            <person name="Ye C.Y."/>
            <person name="Li T."/>
            <person name="Sterck L."/>
            <person name="Vanneste K."/>
            <person name="Murat F."/>
            <person name="Soler M."/>
            <person name="Clemente H.S."/>
            <person name="Saidi N."/>
            <person name="Cassan-Wang H."/>
            <person name="Dunand C."/>
            <person name="Hefer C.A."/>
            <person name="Bornberg-Bauer E."/>
            <person name="Kersting A.R."/>
            <person name="Vining K."/>
            <person name="Amarasinghe V."/>
            <person name="Ranik M."/>
            <person name="Naithani S."/>
            <person name="Elser J."/>
            <person name="Boyd A.E."/>
            <person name="Liston A."/>
            <person name="Spatafora J.W."/>
            <person name="Dharmwardhana P."/>
            <person name="Raja R."/>
            <person name="Sullivan C."/>
            <person name="Romanel E."/>
            <person name="Alves-Ferreira M."/>
            <person name="Kulheim C."/>
            <person name="Foley W."/>
            <person name="Carocha V."/>
            <person name="Paiva J."/>
            <person name="Kudrna D."/>
            <person name="Brommonschenkel S.H."/>
            <person name="Pasquali G."/>
            <person name="Byrne M."/>
            <person name="Rigault P."/>
            <person name="Tibbits J."/>
            <person name="Spokevicius A."/>
            <person name="Jones R.C."/>
            <person name="Steane D.A."/>
            <person name="Vaillancourt R.E."/>
            <person name="Potts B.M."/>
            <person name="Joubert F."/>
            <person name="Barry K."/>
            <person name="Pappas G.J."/>
            <person name="Strauss S.H."/>
            <person name="Jaiswal P."/>
            <person name="Grima-Pettenati J."/>
            <person name="Salse J."/>
            <person name="Van de Peer Y."/>
            <person name="Rokhsar D.S."/>
            <person name="Schmutz J."/>
        </authorList>
    </citation>
    <scope>NUCLEOTIDE SEQUENCE</scope>
    <source>
        <tissue evidence="2">Leaf extractions</tissue>
    </source>
</reference>
<evidence type="ECO:0000313" key="3">
    <source>
        <dbReference type="EMBL" id="KCW45427.1"/>
    </source>
</evidence>
<reference evidence="3" key="1">
    <citation type="submission" date="2013-07" db="EMBL/GenBank/DDBJ databases">
        <title>The genome of Eucalyptus grandis.</title>
        <authorList>
            <person name="Schmutz J."/>
            <person name="Hayes R."/>
            <person name="Myburg A."/>
            <person name="Tuskan G."/>
            <person name="Grattapaglia D."/>
            <person name="Rokhsar D.S."/>
        </authorList>
    </citation>
    <scope>NUCLEOTIDE SEQUENCE</scope>
    <source>
        <tissue evidence="3">Leaf extractions</tissue>
    </source>
</reference>